<dbReference type="Pfam" id="PF00512">
    <property type="entry name" value="HisKA"/>
    <property type="match status" value="1"/>
</dbReference>
<dbReference type="PANTHER" id="PTHR43047:SF78">
    <property type="entry name" value="SENSORY_REGULATORY PROTEIN RPFC"/>
    <property type="match status" value="1"/>
</dbReference>
<feature type="modified residue" description="4-aspartylphosphate" evidence="6">
    <location>
        <position position="517"/>
    </location>
</feature>
<keyword evidence="4 11" id="KW-0808">Transferase</keyword>
<keyword evidence="8" id="KW-0472">Membrane</keyword>
<keyword evidence="8" id="KW-1133">Transmembrane helix</keyword>
<evidence type="ECO:0000256" key="3">
    <source>
        <dbReference type="ARBA" id="ARBA00022553"/>
    </source>
</evidence>
<dbReference type="InterPro" id="IPR005467">
    <property type="entry name" value="His_kinase_dom"/>
</dbReference>
<feature type="transmembrane region" description="Helical" evidence="8">
    <location>
        <begin position="149"/>
        <end position="167"/>
    </location>
</feature>
<dbReference type="SMART" id="SM00388">
    <property type="entry name" value="HisKA"/>
    <property type="match status" value="1"/>
</dbReference>
<feature type="transmembrane region" description="Helical" evidence="8">
    <location>
        <begin position="20"/>
        <end position="45"/>
    </location>
</feature>
<evidence type="ECO:0000259" key="10">
    <source>
        <dbReference type="PROSITE" id="PS50110"/>
    </source>
</evidence>
<dbReference type="GO" id="GO:0000155">
    <property type="term" value="F:phosphorelay sensor kinase activity"/>
    <property type="evidence" value="ECO:0007669"/>
    <property type="project" value="InterPro"/>
</dbReference>
<dbReference type="PROSITE" id="PS50110">
    <property type="entry name" value="RESPONSE_REGULATORY"/>
    <property type="match status" value="1"/>
</dbReference>
<dbReference type="Gene3D" id="1.10.287.130">
    <property type="match status" value="1"/>
</dbReference>
<name>A0A1Y5TK94_9RHOB</name>
<dbReference type="AlphaFoldDB" id="A0A1Y5TK94"/>
<feature type="transmembrane region" description="Helical" evidence="8">
    <location>
        <begin position="95"/>
        <end position="113"/>
    </location>
</feature>
<dbReference type="SMART" id="SM00448">
    <property type="entry name" value="REC"/>
    <property type="match status" value="1"/>
</dbReference>
<keyword evidence="3 6" id="KW-0597">Phosphoprotein</keyword>
<dbReference type="PRINTS" id="PR00344">
    <property type="entry name" value="BCTRLSENSOR"/>
</dbReference>
<dbReference type="Proteomes" id="UP000193409">
    <property type="component" value="Unassembled WGS sequence"/>
</dbReference>
<dbReference type="CDD" id="cd00082">
    <property type="entry name" value="HisKA"/>
    <property type="match status" value="1"/>
</dbReference>
<evidence type="ECO:0000256" key="5">
    <source>
        <dbReference type="ARBA" id="ARBA00022777"/>
    </source>
</evidence>
<accession>A0A1Y5TK94</accession>
<dbReference type="Pfam" id="PF00072">
    <property type="entry name" value="Response_reg"/>
    <property type="match status" value="1"/>
</dbReference>
<evidence type="ECO:0000256" key="4">
    <source>
        <dbReference type="ARBA" id="ARBA00022679"/>
    </source>
</evidence>
<dbReference type="Gene3D" id="3.40.50.2300">
    <property type="match status" value="1"/>
</dbReference>
<protein>
    <recommendedName>
        <fullName evidence="2">histidine kinase</fullName>
        <ecNumber evidence="2">2.7.13.3</ecNumber>
    </recommendedName>
</protein>
<dbReference type="InterPro" id="IPR001789">
    <property type="entry name" value="Sig_transdc_resp-reg_receiver"/>
</dbReference>
<dbReference type="InterPro" id="IPR036097">
    <property type="entry name" value="HisK_dim/P_sf"/>
</dbReference>
<dbReference type="InterPro" id="IPR003661">
    <property type="entry name" value="HisK_dim/P_dom"/>
</dbReference>
<dbReference type="Pfam" id="PF02518">
    <property type="entry name" value="HATPase_c"/>
    <property type="match status" value="1"/>
</dbReference>
<keyword evidence="8" id="KW-0812">Transmembrane</keyword>
<evidence type="ECO:0000256" key="1">
    <source>
        <dbReference type="ARBA" id="ARBA00000085"/>
    </source>
</evidence>
<organism evidence="11 12">
    <name type="scientific">Pseudoruegeria aquimaris</name>
    <dbReference type="NCBI Taxonomy" id="393663"/>
    <lineage>
        <taxon>Bacteria</taxon>
        <taxon>Pseudomonadati</taxon>
        <taxon>Pseudomonadota</taxon>
        <taxon>Alphaproteobacteria</taxon>
        <taxon>Rhodobacterales</taxon>
        <taxon>Roseobacteraceae</taxon>
        <taxon>Pseudoruegeria</taxon>
    </lineage>
</organism>
<evidence type="ECO:0000256" key="6">
    <source>
        <dbReference type="PROSITE-ProRule" id="PRU00169"/>
    </source>
</evidence>
<dbReference type="CDD" id="cd17546">
    <property type="entry name" value="REC_hyHK_CKI1_RcsC-like"/>
    <property type="match status" value="1"/>
</dbReference>
<dbReference type="SUPFAM" id="SSF55874">
    <property type="entry name" value="ATPase domain of HSP90 chaperone/DNA topoisomerase II/histidine kinase"/>
    <property type="match status" value="1"/>
</dbReference>
<dbReference type="EC" id="2.7.13.3" evidence="2"/>
<evidence type="ECO:0000256" key="8">
    <source>
        <dbReference type="SAM" id="Phobius"/>
    </source>
</evidence>
<evidence type="ECO:0000313" key="11">
    <source>
        <dbReference type="EMBL" id="SLN65886.1"/>
    </source>
</evidence>
<proteinExistence type="predicted"/>
<feature type="transmembrane region" description="Helical" evidence="8">
    <location>
        <begin position="66"/>
        <end position="89"/>
    </location>
</feature>
<dbReference type="InterPro" id="IPR011006">
    <property type="entry name" value="CheY-like_superfamily"/>
</dbReference>
<dbReference type="SUPFAM" id="SSF52172">
    <property type="entry name" value="CheY-like"/>
    <property type="match status" value="1"/>
</dbReference>
<gene>
    <name evidence="11" type="primary">bvgS</name>
    <name evidence="11" type="ORF">PSA7680_03479</name>
</gene>
<dbReference type="InterPro" id="IPR036890">
    <property type="entry name" value="HATPase_C_sf"/>
</dbReference>
<dbReference type="RefSeq" id="WP_085869962.1">
    <property type="nucleotide sequence ID" value="NZ_FWFQ01000039.1"/>
</dbReference>
<dbReference type="Gene3D" id="3.30.565.10">
    <property type="entry name" value="Histidine kinase-like ATPase, C-terminal domain"/>
    <property type="match status" value="1"/>
</dbReference>
<dbReference type="SUPFAM" id="SSF47384">
    <property type="entry name" value="Homodimeric domain of signal transducing histidine kinase"/>
    <property type="match status" value="1"/>
</dbReference>
<keyword evidence="5" id="KW-0418">Kinase</keyword>
<dbReference type="SMART" id="SM00387">
    <property type="entry name" value="HATPase_c"/>
    <property type="match status" value="1"/>
</dbReference>
<keyword evidence="12" id="KW-1185">Reference proteome</keyword>
<reference evidence="11 12" key="1">
    <citation type="submission" date="2017-03" db="EMBL/GenBank/DDBJ databases">
        <authorList>
            <person name="Afonso C.L."/>
            <person name="Miller P.J."/>
            <person name="Scott M.A."/>
            <person name="Spackman E."/>
            <person name="Goraichik I."/>
            <person name="Dimitrov K.M."/>
            <person name="Suarez D.L."/>
            <person name="Swayne D.E."/>
        </authorList>
    </citation>
    <scope>NUCLEOTIDE SEQUENCE [LARGE SCALE GENOMIC DNA]</scope>
    <source>
        <strain evidence="11 12">CECT 7680</strain>
    </source>
</reference>
<dbReference type="PROSITE" id="PS50109">
    <property type="entry name" value="HIS_KIN"/>
    <property type="match status" value="1"/>
</dbReference>
<evidence type="ECO:0000256" key="7">
    <source>
        <dbReference type="SAM" id="MobiDB-lite"/>
    </source>
</evidence>
<feature type="region of interest" description="Disordered" evidence="7">
    <location>
        <begin position="592"/>
        <end position="615"/>
    </location>
</feature>
<feature type="domain" description="Histidine kinase" evidence="9">
    <location>
        <begin position="197"/>
        <end position="421"/>
    </location>
</feature>
<dbReference type="InterPro" id="IPR004358">
    <property type="entry name" value="Sig_transdc_His_kin-like_C"/>
</dbReference>
<evidence type="ECO:0000256" key="2">
    <source>
        <dbReference type="ARBA" id="ARBA00012438"/>
    </source>
</evidence>
<dbReference type="OrthoDB" id="9801651at2"/>
<sequence length="615" mass="66243">MAEHVEIFRDRDLLPRLAGVGIIFLASAFFLPLPFVAVALGAVALSEIWLYQLRRRAARAGQEVPAGPSITLMLLASVGMMANCAFLAAKGGLTENVLALAILVGALTHTMLIREHSFGERVAKLVPLIAAAMFLPVAQALNGATALDVVVFAFIIAFLLLYLSLAYRVNQRYRAEMAEARARAEAANRAKDEFLAVVSHEIRTPLNGVIGAAQLLQDEPDGPRRKRQLDLLERSARDAERIVTELLDSAKIEAGHFTLAPGPADLKETCAELVELFRGLAEEKDLDLRFDVDPALPDMLEFDKMRVRQCVSNLLSNALKYTDAGHVSLRIGRQPGVRGGVEVRVRDTGAGIARKDQARIFEKYQQIEAREGASGGALGLNSTGLGLPITRQLARQMGGDVTLTSRPGRGSEFVLTFLAPEVSCPASQGAEVVPAPVQRSEQGSVQAVPQPADAGGRGGADAVAAGARVLVVDDNRTNRTIAGAFLRRMGHEGIEADRGERALELLQVERIDLVLLDLNMPGMSGMEMFEAMRALGGRIARTPVIALSAENPDQAEPRVRAIGMDGYVAKPIERRDLEAKITRVLARSRKRAQAARMKGGGAAPALAEERLRHGT</sequence>
<evidence type="ECO:0000259" key="9">
    <source>
        <dbReference type="PROSITE" id="PS50109"/>
    </source>
</evidence>
<comment type="catalytic activity">
    <reaction evidence="1">
        <text>ATP + protein L-histidine = ADP + protein N-phospho-L-histidine.</text>
        <dbReference type="EC" id="2.7.13.3"/>
    </reaction>
</comment>
<feature type="domain" description="Response regulatory" evidence="10">
    <location>
        <begin position="468"/>
        <end position="585"/>
    </location>
</feature>
<dbReference type="PANTHER" id="PTHR43047">
    <property type="entry name" value="TWO-COMPONENT HISTIDINE PROTEIN KINASE"/>
    <property type="match status" value="1"/>
</dbReference>
<evidence type="ECO:0000313" key="12">
    <source>
        <dbReference type="Proteomes" id="UP000193409"/>
    </source>
</evidence>
<dbReference type="EMBL" id="FWFQ01000039">
    <property type="protein sequence ID" value="SLN65886.1"/>
    <property type="molecule type" value="Genomic_DNA"/>
</dbReference>
<dbReference type="InterPro" id="IPR003594">
    <property type="entry name" value="HATPase_dom"/>
</dbReference>